<sequence length="147" mass="16476">MSMRQLWEGSDAAEWAREIDGRTKLLLLFAFSILVITIDNPRTLFFIFSISLLLHLLVKTSIYKWQVMAILLLLGLWGSMFSQALFFSQTPRTPLFILLAPGTGFLGQLTGGITIYREGIVYGAIQGLRSATMLSMGLLVCWVSDPR</sequence>
<keyword evidence="3 5" id="KW-1133">Transmembrane helix</keyword>
<protein>
    <submittedName>
        <fullName evidence="6">Energy-coupling factor transporter transmembrane protein EcfT</fullName>
    </submittedName>
</protein>
<accession>A0A9D1SM82</accession>
<evidence type="ECO:0000313" key="6">
    <source>
        <dbReference type="EMBL" id="HIU64777.1"/>
    </source>
</evidence>
<feature type="transmembrane region" description="Helical" evidence="5">
    <location>
        <begin position="128"/>
        <end position="145"/>
    </location>
</feature>
<proteinExistence type="predicted"/>
<keyword evidence="4 5" id="KW-0472">Membrane</keyword>
<evidence type="ECO:0000256" key="4">
    <source>
        <dbReference type="ARBA" id="ARBA00023136"/>
    </source>
</evidence>
<dbReference type="EMBL" id="DVNI01000120">
    <property type="protein sequence ID" value="HIU64777.1"/>
    <property type="molecule type" value="Genomic_DNA"/>
</dbReference>
<evidence type="ECO:0000313" key="7">
    <source>
        <dbReference type="Proteomes" id="UP000824099"/>
    </source>
</evidence>
<feature type="non-terminal residue" evidence="6">
    <location>
        <position position="147"/>
    </location>
</feature>
<evidence type="ECO:0000256" key="2">
    <source>
        <dbReference type="ARBA" id="ARBA00022692"/>
    </source>
</evidence>
<dbReference type="Proteomes" id="UP000824099">
    <property type="component" value="Unassembled WGS sequence"/>
</dbReference>
<reference evidence="6" key="2">
    <citation type="journal article" date="2021" name="PeerJ">
        <title>Extensive microbial diversity within the chicken gut microbiome revealed by metagenomics and culture.</title>
        <authorList>
            <person name="Gilroy R."/>
            <person name="Ravi A."/>
            <person name="Getino M."/>
            <person name="Pursley I."/>
            <person name="Horton D.L."/>
            <person name="Alikhan N.F."/>
            <person name="Baker D."/>
            <person name="Gharbi K."/>
            <person name="Hall N."/>
            <person name="Watson M."/>
            <person name="Adriaenssens E.M."/>
            <person name="Foster-Nyarko E."/>
            <person name="Jarju S."/>
            <person name="Secka A."/>
            <person name="Antonio M."/>
            <person name="Oren A."/>
            <person name="Chaudhuri R.R."/>
            <person name="La Ragione R."/>
            <person name="Hildebrand F."/>
            <person name="Pallen M.J."/>
        </authorList>
    </citation>
    <scope>NUCLEOTIDE SEQUENCE</scope>
    <source>
        <strain evidence="6">CHK160-1198</strain>
    </source>
</reference>
<evidence type="ECO:0000256" key="5">
    <source>
        <dbReference type="SAM" id="Phobius"/>
    </source>
</evidence>
<reference evidence="6" key="1">
    <citation type="submission" date="2020-10" db="EMBL/GenBank/DDBJ databases">
        <authorList>
            <person name="Gilroy R."/>
        </authorList>
    </citation>
    <scope>NUCLEOTIDE SEQUENCE</scope>
    <source>
        <strain evidence="6">CHK160-1198</strain>
    </source>
</reference>
<feature type="transmembrane region" description="Helical" evidence="5">
    <location>
        <begin position="95"/>
        <end position="116"/>
    </location>
</feature>
<dbReference type="Pfam" id="PF02361">
    <property type="entry name" value="CbiQ"/>
    <property type="match status" value="1"/>
</dbReference>
<comment type="caution">
    <text evidence="6">The sequence shown here is derived from an EMBL/GenBank/DDBJ whole genome shotgun (WGS) entry which is preliminary data.</text>
</comment>
<dbReference type="GO" id="GO:0005886">
    <property type="term" value="C:plasma membrane"/>
    <property type="evidence" value="ECO:0007669"/>
    <property type="project" value="UniProtKB-ARBA"/>
</dbReference>
<dbReference type="CDD" id="cd16914">
    <property type="entry name" value="EcfT"/>
    <property type="match status" value="1"/>
</dbReference>
<feature type="transmembrane region" description="Helical" evidence="5">
    <location>
        <begin position="69"/>
        <end position="89"/>
    </location>
</feature>
<organism evidence="6 7">
    <name type="scientific">Candidatus Avacidaminococcus intestinavium</name>
    <dbReference type="NCBI Taxonomy" id="2840684"/>
    <lineage>
        <taxon>Bacteria</taxon>
        <taxon>Bacillati</taxon>
        <taxon>Bacillota</taxon>
        <taxon>Negativicutes</taxon>
        <taxon>Acidaminococcales</taxon>
        <taxon>Acidaminococcaceae</taxon>
        <taxon>Acidaminococcaceae incertae sedis</taxon>
        <taxon>Candidatus Avacidaminococcus</taxon>
    </lineage>
</organism>
<comment type="subcellular location">
    <subcellularLocation>
        <location evidence="1">Membrane</location>
        <topology evidence="1">Multi-pass membrane protein</topology>
    </subcellularLocation>
</comment>
<name>A0A9D1SM82_9FIRM</name>
<keyword evidence="2 5" id="KW-0812">Transmembrane</keyword>
<dbReference type="InterPro" id="IPR003339">
    <property type="entry name" value="ABC/ECF_trnsptr_transmembrane"/>
</dbReference>
<evidence type="ECO:0000256" key="1">
    <source>
        <dbReference type="ARBA" id="ARBA00004141"/>
    </source>
</evidence>
<gene>
    <name evidence="6" type="ORF">IAB06_07080</name>
</gene>
<evidence type="ECO:0000256" key="3">
    <source>
        <dbReference type="ARBA" id="ARBA00022989"/>
    </source>
</evidence>
<dbReference type="AlphaFoldDB" id="A0A9D1SM82"/>